<geneLocation type="plasmid" evidence="1 2">
    <name>pSCL4</name>
</geneLocation>
<accession>B5GYP4</accession>
<dbReference type="KEGG" id="sclf:BB341_30105"/>
<protein>
    <submittedName>
        <fullName evidence="1">Uncharacterized protein</fullName>
    </submittedName>
</protein>
<proteinExistence type="predicted"/>
<organism evidence="1 2">
    <name type="scientific">Streptomyces clavuligerus</name>
    <dbReference type="NCBI Taxonomy" id="1901"/>
    <lineage>
        <taxon>Bacteria</taxon>
        <taxon>Bacillati</taxon>
        <taxon>Actinomycetota</taxon>
        <taxon>Actinomycetes</taxon>
        <taxon>Kitasatosporales</taxon>
        <taxon>Streptomycetaceae</taxon>
        <taxon>Streptomyces</taxon>
    </lineage>
</organism>
<dbReference type="Proteomes" id="UP000002357">
    <property type="component" value="Plasmid pSCL4"/>
</dbReference>
<dbReference type="AlphaFoldDB" id="B5GYP4"/>
<keyword evidence="1" id="KW-0614">Plasmid</keyword>
<name>B5GYP4_STRCL</name>
<dbReference type="OrthoDB" id="4337457at2"/>
<gene>
    <name evidence="1" type="ORF">SCLAV_p1206</name>
</gene>
<dbReference type="EMBL" id="CM000914">
    <property type="protein sequence ID" value="EFG04692.2"/>
    <property type="molecule type" value="Genomic_DNA"/>
</dbReference>
<evidence type="ECO:0000313" key="2">
    <source>
        <dbReference type="Proteomes" id="UP000002357"/>
    </source>
</evidence>
<reference evidence="1 2" key="1">
    <citation type="journal article" date="2010" name="Genome Biol. Evol.">
        <title>The sequence of a 1.8-mb bacterial linear plasmid reveals a rich evolutionary reservoir of secondary metabolic pathways.</title>
        <authorList>
            <person name="Medema M.H."/>
            <person name="Trefzer A."/>
            <person name="Kovalchuk A."/>
            <person name="van den Berg M."/>
            <person name="Mueller U."/>
            <person name="Heijne W."/>
            <person name="Wu L."/>
            <person name="Alam M.T."/>
            <person name="Ronning C.M."/>
            <person name="Nierman W.C."/>
            <person name="Bovenberg R.A.L."/>
            <person name="Breitling R."/>
            <person name="Takano E."/>
        </authorList>
    </citation>
    <scope>NUCLEOTIDE SEQUENCE [LARGE SCALE GENOMIC DNA]</scope>
    <source>
        <strain evidence="2">ATCC 27064 / DSM 738 / JCM 4710 / NBRC 13307 / NCIMB 12785 / NRRL 3585 / VKM Ac-602</strain>
        <plasmid evidence="1">pSCL4</plasmid>
    </source>
</reference>
<keyword evidence="2" id="KW-1185">Reference proteome</keyword>
<evidence type="ECO:0000313" key="1">
    <source>
        <dbReference type="EMBL" id="EFG04692.2"/>
    </source>
</evidence>
<sequence>MIFGPRVGPVMLSIMQGVLMIKARLKASVAALAATVLFTGLSAGEAMAVPNSTKTFSLSGTYQGHTGYTEGYLYFYNRSVGITGTVKSNTTGCVQVVIAVHAGGRETDHQTRTACGRGTGTSTGFNYTASADIPGGADEVEINLAGLDGRGQIDAVITGGRYRP</sequence>